<feature type="compositionally biased region" description="Polar residues" evidence="3">
    <location>
        <begin position="463"/>
        <end position="473"/>
    </location>
</feature>
<feature type="region of interest" description="Disordered" evidence="3">
    <location>
        <begin position="148"/>
        <end position="190"/>
    </location>
</feature>
<dbReference type="PROSITE" id="PS50001">
    <property type="entry name" value="SH2"/>
    <property type="match status" value="1"/>
</dbReference>
<dbReference type="GO" id="GO:0005925">
    <property type="term" value="C:focal adhesion"/>
    <property type="evidence" value="ECO:0007669"/>
    <property type="project" value="TreeGrafter"/>
</dbReference>
<dbReference type="InterPro" id="IPR051484">
    <property type="entry name" value="Tensin_PTEN_phosphatase"/>
</dbReference>
<dbReference type="SUPFAM" id="SSF50729">
    <property type="entry name" value="PH domain-like"/>
    <property type="match status" value="1"/>
</dbReference>
<dbReference type="Gene3D" id="3.30.505.10">
    <property type="entry name" value="SH2 domain"/>
    <property type="match status" value="1"/>
</dbReference>
<feature type="compositionally biased region" description="Polar residues" evidence="3">
    <location>
        <begin position="386"/>
        <end position="395"/>
    </location>
</feature>
<dbReference type="SUPFAM" id="SSF55550">
    <property type="entry name" value="SH2 domain"/>
    <property type="match status" value="1"/>
</dbReference>
<evidence type="ECO:0000256" key="1">
    <source>
        <dbReference type="ARBA" id="ARBA00022999"/>
    </source>
</evidence>
<dbReference type="InterPro" id="IPR011993">
    <property type="entry name" value="PH-like_dom_sf"/>
</dbReference>
<reference evidence="5 6" key="1">
    <citation type="submission" date="2019-07" db="EMBL/GenBank/DDBJ databases">
        <title>Annotation for the trematode Paragonimus westermani.</title>
        <authorList>
            <person name="Choi Y.-J."/>
        </authorList>
    </citation>
    <scope>NUCLEOTIDE SEQUENCE [LARGE SCALE GENOMIC DNA]</scope>
    <source>
        <strain evidence="5">180907_Pwestermani</strain>
    </source>
</reference>
<feature type="compositionally biased region" description="Polar residues" evidence="3">
    <location>
        <begin position="1"/>
        <end position="10"/>
    </location>
</feature>
<feature type="compositionally biased region" description="Polar residues" evidence="3">
    <location>
        <begin position="437"/>
        <end position="452"/>
    </location>
</feature>
<feature type="region of interest" description="Disordered" evidence="3">
    <location>
        <begin position="1"/>
        <end position="71"/>
    </location>
</feature>
<comment type="caution">
    <text evidence="5">The sequence shown here is derived from an EMBL/GenBank/DDBJ whole genome shotgun (WGS) entry which is preliminary data.</text>
</comment>
<dbReference type="PANTHER" id="PTHR45734:SF10">
    <property type="entry name" value="BLISTERY, ISOFORM A"/>
    <property type="match status" value="1"/>
</dbReference>
<dbReference type="Pfam" id="PF08416">
    <property type="entry name" value="PTB"/>
    <property type="match status" value="1"/>
</dbReference>
<accession>A0A8T0DFD7</accession>
<evidence type="ECO:0000313" key="5">
    <source>
        <dbReference type="EMBL" id="KAF8566066.1"/>
    </source>
</evidence>
<keyword evidence="1 2" id="KW-0727">SH2 domain</keyword>
<feature type="domain" description="SH2" evidence="4">
    <location>
        <begin position="223"/>
        <end position="357"/>
    </location>
</feature>
<evidence type="ECO:0000256" key="3">
    <source>
        <dbReference type="SAM" id="MobiDB-lite"/>
    </source>
</evidence>
<sequence length="574" mass="62625">MHEFTPSCSVQPRLHHERPLADIPDARFPPQLYGRPRTLSGSPTAQHGQGMPFRSVLTPASPSRQLRHWGQTSYDEQLVRTGDRYHSDISPGVSPVRTPSARLLRSPASPPLRQTGYERRCPGGVLDTGSHSDTGLIGEYGSRGYHGGSWSTHEHGARRHLRPDRGSGRADASYPRGRPQRDRAFDSPCGERLGEMRGTGPLDHVPEAALITLNRLSASTHIWYRPDISRHQSIDLVRADPPGTFVLRNSGSFPRSFGLVVKVGRHQQTEDDSESVRHYLIESLPSTPSVMAQAVGVTAASLAPSSVPMGPSAMSVSHGPVLLRGCSNEPIFTNLVSLLYEHVVQPLALPVTLRLPFKSLTPLTNLPSLITLSRGLDASDRGGYPSRSQRSQLGAHSSEESSRDPSHRGPDGSRRGLTRHPSDPLPGSVTVAGVGSYYSSHTSGVPTGQYTTGRHESLAPPSTGRSLQQTRSPPSAYETEYGPMPLAGTTSKWRTFTAIYLGSIDTENLTGASAIRKAVDVLLENASQVKQTEVTIKVTQDGLTVTDNWRKLFFRRHYPFFSVSYCAVDPALRW</sequence>
<feature type="region of interest" description="Disordered" evidence="3">
    <location>
        <begin position="85"/>
        <end position="133"/>
    </location>
</feature>
<dbReference type="Gene3D" id="2.30.29.30">
    <property type="entry name" value="Pleckstrin-homology domain (PH domain)/Phosphotyrosine-binding domain (PTB)"/>
    <property type="match status" value="1"/>
</dbReference>
<evidence type="ECO:0000256" key="2">
    <source>
        <dbReference type="PROSITE-ProRule" id="PRU00191"/>
    </source>
</evidence>
<feature type="region of interest" description="Disordered" evidence="3">
    <location>
        <begin position="375"/>
        <end position="483"/>
    </location>
</feature>
<feature type="compositionally biased region" description="Basic and acidic residues" evidence="3">
    <location>
        <begin position="397"/>
        <end position="414"/>
    </location>
</feature>
<organism evidence="5 6">
    <name type="scientific">Paragonimus westermani</name>
    <dbReference type="NCBI Taxonomy" id="34504"/>
    <lineage>
        <taxon>Eukaryota</taxon>
        <taxon>Metazoa</taxon>
        <taxon>Spiralia</taxon>
        <taxon>Lophotrochozoa</taxon>
        <taxon>Platyhelminthes</taxon>
        <taxon>Trematoda</taxon>
        <taxon>Digenea</taxon>
        <taxon>Plagiorchiida</taxon>
        <taxon>Troglotremata</taxon>
        <taxon>Troglotrematidae</taxon>
        <taxon>Paragonimus</taxon>
    </lineage>
</organism>
<dbReference type="InterPro" id="IPR000980">
    <property type="entry name" value="SH2"/>
</dbReference>
<dbReference type="OrthoDB" id="6273691at2759"/>
<name>A0A8T0DFD7_9TREM</name>
<proteinExistence type="predicted"/>
<gene>
    <name evidence="5" type="ORF">P879_02977</name>
</gene>
<evidence type="ECO:0000313" key="6">
    <source>
        <dbReference type="Proteomes" id="UP000699462"/>
    </source>
</evidence>
<dbReference type="InterPro" id="IPR036860">
    <property type="entry name" value="SH2_dom_sf"/>
</dbReference>
<dbReference type="Proteomes" id="UP000699462">
    <property type="component" value="Unassembled WGS sequence"/>
</dbReference>
<feature type="compositionally biased region" description="Polar residues" evidence="3">
    <location>
        <begin position="58"/>
        <end position="71"/>
    </location>
</feature>
<dbReference type="PANTHER" id="PTHR45734">
    <property type="entry name" value="TENSIN"/>
    <property type="match status" value="1"/>
</dbReference>
<dbReference type="EMBL" id="JTDF01005660">
    <property type="protein sequence ID" value="KAF8566066.1"/>
    <property type="molecule type" value="Genomic_DNA"/>
</dbReference>
<dbReference type="InterPro" id="IPR013625">
    <property type="entry name" value="PTB"/>
</dbReference>
<evidence type="ECO:0000259" key="4">
    <source>
        <dbReference type="PROSITE" id="PS50001"/>
    </source>
</evidence>
<dbReference type="Pfam" id="PF00017">
    <property type="entry name" value="SH2"/>
    <property type="match status" value="1"/>
</dbReference>
<keyword evidence="6" id="KW-1185">Reference proteome</keyword>
<protein>
    <recommendedName>
        <fullName evidence="4">SH2 domain-containing protein</fullName>
    </recommendedName>
</protein>
<dbReference type="SMART" id="SM00252">
    <property type="entry name" value="SH2"/>
    <property type="match status" value="1"/>
</dbReference>
<dbReference type="AlphaFoldDB" id="A0A8T0DFD7"/>